<name>A0A8H6VT13_9PEZI</name>
<sequence length="432" mass="48304">MFLGGPRGGSDFVPQKFGASLKSRTFENPRRTMDLAQVFFKAVTAVTQPPHSSYHRDVLDADLSRESTPEIENATVTRPRQITVLEFCELEKALAPFDLPATPESYSGSFCFTDGAVLITNENHGSYKLEISGDGETELGHLQELRDVVQDVSRRFDCYIHLDTAREQDRAEPAYFAHPDPASLFYPSNHTFFEHCPAEIRDEIYRHACYTNTQCAARGAKVRALDLEFVLSIPMVTHRFTLELTKISKEVVESIFNAENGGIVLLSGKSVTWAKIPDLKDDSPRFYLSGPTIDASSPKTCLYWRSNRHPRYEEVDFNTTKGDLSAIKEFSECLATFTNASPQLKYLVNQSLAESSGTLIDSSKDRGRVKCPTSLPPFEAVDGQRPTVPGNLPAGAYYMSNSMSMRMSNPDPRLAKYFSFSNRLMIGKALQK</sequence>
<dbReference type="Proteomes" id="UP000660729">
    <property type="component" value="Unassembled WGS sequence"/>
</dbReference>
<dbReference type="EMBL" id="JABCIY010000007">
    <property type="protein sequence ID" value="KAF7197720.1"/>
    <property type="molecule type" value="Genomic_DNA"/>
</dbReference>
<evidence type="ECO:0000313" key="1">
    <source>
        <dbReference type="EMBL" id="KAF7197720.1"/>
    </source>
</evidence>
<gene>
    <name evidence="1" type="ORF">HII31_00809</name>
</gene>
<reference evidence="1" key="1">
    <citation type="submission" date="2020-04" db="EMBL/GenBank/DDBJ databases">
        <title>Draft genome resource of the tomato pathogen Pseudocercospora fuligena.</title>
        <authorList>
            <person name="Zaccaron A."/>
        </authorList>
    </citation>
    <scope>NUCLEOTIDE SEQUENCE</scope>
    <source>
        <strain evidence="1">PF001</strain>
    </source>
</reference>
<comment type="caution">
    <text evidence="1">The sequence shown here is derived from an EMBL/GenBank/DDBJ whole genome shotgun (WGS) entry which is preliminary data.</text>
</comment>
<proteinExistence type="predicted"/>
<accession>A0A8H6VT13</accession>
<organism evidence="1 2">
    <name type="scientific">Pseudocercospora fuligena</name>
    <dbReference type="NCBI Taxonomy" id="685502"/>
    <lineage>
        <taxon>Eukaryota</taxon>
        <taxon>Fungi</taxon>
        <taxon>Dikarya</taxon>
        <taxon>Ascomycota</taxon>
        <taxon>Pezizomycotina</taxon>
        <taxon>Dothideomycetes</taxon>
        <taxon>Dothideomycetidae</taxon>
        <taxon>Mycosphaerellales</taxon>
        <taxon>Mycosphaerellaceae</taxon>
        <taxon>Pseudocercospora</taxon>
    </lineage>
</organism>
<dbReference type="AlphaFoldDB" id="A0A8H6VT13"/>
<protein>
    <submittedName>
        <fullName evidence="1">Uncharacterized protein</fullName>
    </submittedName>
</protein>
<keyword evidence="2" id="KW-1185">Reference proteome</keyword>
<evidence type="ECO:0000313" key="2">
    <source>
        <dbReference type="Proteomes" id="UP000660729"/>
    </source>
</evidence>